<organism evidence="1 2">
    <name type="scientific">Penicillium digitatum</name>
    <name type="common">Green mold</name>
    <dbReference type="NCBI Taxonomy" id="36651"/>
    <lineage>
        <taxon>Eukaryota</taxon>
        <taxon>Fungi</taxon>
        <taxon>Dikarya</taxon>
        <taxon>Ascomycota</taxon>
        <taxon>Pezizomycotina</taxon>
        <taxon>Eurotiomycetes</taxon>
        <taxon>Eurotiomycetidae</taxon>
        <taxon>Eurotiales</taxon>
        <taxon>Aspergillaceae</taxon>
        <taxon>Penicillium</taxon>
    </lineage>
</organism>
<dbReference type="EMBL" id="CP060779">
    <property type="protein sequence ID" value="QQK47658.1"/>
    <property type="molecule type" value="Genomic_DNA"/>
</dbReference>
<accession>A0A7T6XUL3</accession>
<gene>
    <name evidence="1" type="ORF">Pdw03_5293</name>
</gene>
<dbReference type="RefSeq" id="XP_065957960.1">
    <property type="nucleotide sequence ID" value="XM_066101020.1"/>
</dbReference>
<dbReference type="GeneID" id="90952724"/>
<evidence type="ECO:0000313" key="1">
    <source>
        <dbReference type="EMBL" id="QQK47658.1"/>
    </source>
</evidence>
<sequence>MPGCNWSERTEQGSLVWQFNGSAAYAPRKKGREQVYLLWKGLGMCVANEDVSMFSLDLCLVLRSWFLEKSTRDADSKSRETIRRHLISTYLEHISKDKTYMRTSELTGIFHETPNLTRNDPEDAKCRKFSAGLLKTQFQICPPSPYETFYLANPAI</sequence>
<name>A0A7T6XUL3_PENDI</name>
<protein>
    <submittedName>
        <fullName evidence="1">Uncharacterized protein</fullName>
    </submittedName>
</protein>
<proteinExistence type="predicted"/>
<dbReference type="Proteomes" id="UP000595662">
    <property type="component" value="Chromosome 6"/>
</dbReference>
<reference evidence="1 2" key="1">
    <citation type="submission" date="2020-08" db="EMBL/GenBank/DDBJ databases">
        <title>The completed genome sequence of the pathogenic ascomycete fungus Penicillium digitatum.</title>
        <authorList>
            <person name="Wang M."/>
        </authorList>
    </citation>
    <scope>NUCLEOTIDE SEQUENCE [LARGE SCALE GENOMIC DNA]</scope>
    <source>
        <strain evidence="1 2">PdW03</strain>
    </source>
</reference>
<dbReference type="AlphaFoldDB" id="A0A7T6XUL3"/>
<evidence type="ECO:0000313" key="2">
    <source>
        <dbReference type="Proteomes" id="UP000595662"/>
    </source>
</evidence>